<dbReference type="AlphaFoldDB" id="A0AAP0HHY6"/>
<keyword evidence="8" id="KW-1185">Reference proteome</keyword>
<dbReference type="PANTHER" id="PTHR12992:SF24">
    <property type="entry name" value="PEROXISOMAL COENZYME A DIPHOSPHATASE NUDT7"/>
    <property type="match status" value="1"/>
</dbReference>
<gene>
    <name evidence="7" type="ORF">Sjap_025878</name>
</gene>
<sequence>MASNSTFVKGSEQLRKLAEQLHQYKPLYFNNNTYIEAQSIIEDTRNADPHKKRVLPNRAAVLICLFEGMNGDLRVILTKRSARLSTHSGAVRSCFHGFTRRRIN</sequence>
<evidence type="ECO:0000256" key="5">
    <source>
        <dbReference type="ARBA" id="ARBA00022842"/>
    </source>
</evidence>
<dbReference type="Gene3D" id="3.90.79.10">
    <property type="entry name" value="Nucleoside Triphosphate Pyrophosphohydrolase"/>
    <property type="match status" value="1"/>
</dbReference>
<evidence type="ECO:0000256" key="6">
    <source>
        <dbReference type="ARBA" id="ARBA00023211"/>
    </source>
</evidence>
<evidence type="ECO:0000313" key="8">
    <source>
        <dbReference type="Proteomes" id="UP001417504"/>
    </source>
</evidence>
<comment type="caution">
    <text evidence="7">The sequence shown here is derived from an EMBL/GenBank/DDBJ whole genome shotgun (WGS) entry which is preliminary data.</text>
</comment>
<dbReference type="InterPro" id="IPR045121">
    <property type="entry name" value="CoAse"/>
</dbReference>
<organism evidence="7 8">
    <name type="scientific">Stephania japonica</name>
    <dbReference type="NCBI Taxonomy" id="461633"/>
    <lineage>
        <taxon>Eukaryota</taxon>
        <taxon>Viridiplantae</taxon>
        <taxon>Streptophyta</taxon>
        <taxon>Embryophyta</taxon>
        <taxon>Tracheophyta</taxon>
        <taxon>Spermatophyta</taxon>
        <taxon>Magnoliopsida</taxon>
        <taxon>Ranunculales</taxon>
        <taxon>Menispermaceae</taxon>
        <taxon>Menispermoideae</taxon>
        <taxon>Cissampelideae</taxon>
        <taxon>Stephania</taxon>
    </lineage>
</organism>
<comment type="cofactor">
    <cofactor evidence="1">
        <name>Mn(2+)</name>
        <dbReference type="ChEBI" id="CHEBI:29035"/>
    </cofactor>
</comment>
<evidence type="ECO:0000256" key="3">
    <source>
        <dbReference type="ARBA" id="ARBA00022723"/>
    </source>
</evidence>
<dbReference type="EMBL" id="JBBNAE010000011">
    <property type="protein sequence ID" value="KAK9085467.1"/>
    <property type="molecule type" value="Genomic_DNA"/>
</dbReference>
<reference evidence="7 8" key="1">
    <citation type="submission" date="2024-01" db="EMBL/GenBank/DDBJ databases">
        <title>Genome assemblies of Stephania.</title>
        <authorList>
            <person name="Yang L."/>
        </authorList>
    </citation>
    <scope>NUCLEOTIDE SEQUENCE [LARGE SCALE GENOMIC DNA]</scope>
    <source>
        <strain evidence="7">QJT</strain>
        <tissue evidence="7">Leaf</tissue>
    </source>
</reference>
<dbReference type="GO" id="GO:0015938">
    <property type="term" value="P:coenzyme A catabolic process"/>
    <property type="evidence" value="ECO:0007669"/>
    <property type="project" value="TreeGrafter"/>
</dbReference>
<dbReference type="GO" id="GO:0046872">
    <property type="term" value="F:metal ion binding"/>
    <property type="evidence" value="ECO:0007669"/>
    <property type="project" value="UniProtKB-KW"/>
</dbReference>
<evidence type="ECO:0000313" key="7">
    <source>
        <dbReference type="EMBL" id="KAK9085467.1"/>
    </source>
</evidence>
<keyword evidence="6" id="KW-0464">Manganese</keyword>
<evidence type="ECO:0000256" key="1">
    <source>
        <dbReference type="ARBA" id="ARBA00001936"/>
    </source>
</evidence>
<protein>
    <submittedName>
        <fullName evidence="7">Uncharacterized protein</fullName>
    </submittedName>
</protein>
<evidence type="ECO:0000256" key="2">
    <source>
        <dbReference type="ARBA" id="ARBA00001946"/>
    </source>
</evidence>
<proteinExistence type="predicted"/>
<dbReference type="Proteomes" id="UP001417504">
    <property type="component" value="Unassembled WGS sequence"/>
</dbReference>
<keyword evidence="5" id="KW-0460">Magnesium</keyword>
<keyword evidence="3" id="KW-0479">Metal-binding</keyword>
<dbReference type="GO" id="GO:0010945">
    <property type="term" value="F:coenzyme A diphosphatase activity"/>
    <property type="evidence" value="ECO:0007669"/>
    <property type="project" value="InterPro"/>
</dbReference>
<name>A0AAP0HHY6_9MAGN</name>
<keyword evidence="4" id="KW-0378">Hydrolase</keyword>
<accession>A0AAP0HHY6</accession>
<dbReference type="PANTHER" id="PTHR12992">
    <property type="entry name" value="NUDIX HYDROLASE"/>
    <property type="match status" value="1"/>
</dbReference>
<evidence type="ECO:0000256" key="4">
    <source>
        <dbReference type="ARBA" id="ARBA00022801"/>
    </source>
</evidence>
<comment type="cofactor">
    <cofactor evidence="2">
        <name>Mg(2+)</name>
        <dbReference type="ChEBI" id="CHEBI:18420"/>
    </cofactor>
</comment>